<name>A0A4R3MC91_9BURK</name>
<accession>A0A4R3MC91</accession>
<dbReference type="AlphaFoldDB" id="A0A4R3MC91"/>
<dbReference type="GO" id="GO:0003700">
    <property type="term" value="F:DNA-binding transcription factor activity"/>
    <property type="evidence" value="ECO:0007669"/>
    <property type="project" value="TreeGrafter"/>
</dbReference>
<protein>
    <submittedName>
        <fullName evidence="1">BadM/Rrf2 family transcriptional regulator</fullName>
    </submittedName>
</protein>
<dbReference type="Proteomes" id="UP000295525">
    <property type="component" value="Unassembled WGS sequence"/>
</dbReference>
<dbReference type="PANTHER" id="PTHR33221">
    <property type="entry name" value="WINGED HELIX-TURN-HELIX TRANSCRIPTIONAL REGULATOR, RRF2 FAMILY"/>
    <property type="match status" value="1"/>
</dbReference>
<dbReference type="OrthoDB" id="9808360at2"/>
<dbReference type="Pfam" id="PF02082">
    <property type="entry name" value="Rrf2"/>
    <property type="match status" value="1"/>
</dbReference>
<proteinExistence type="predicted"/>
<dbReference type="NCBIfam" id="TIGR02944">
    <property type="entry name" value="suf_reg_Xantho"/>
    <property type="match status" value="1"/>
</dbReference>
<reference evidence="1 2" key="1">
    <citation type="submission" date="2019-03" db="EMBL/GenBank/DDBJ databases">
        <title>Genomic Encyclopedia of Type Strains, Phase IV (KMG-IV): sequencing the most valuable type-strain genomes for metagenomic binning, comparative biology and taxonomic classification.</title>
        <authorList>
            <person name="Goeker M."/>
        </authorList>
    </citation>
    <scope>NUCLEOTIDE SEQUENCE [LARGE SCALE GENOMIC DNA]</scope>
    <source>
        <strain evidence="1 2">DSM 24591</strain>
    </source>
</reference>
<evidence type="ECO:0000313" key="1">
    <source>
        <dbReference type="EMBL" id="TCT10443.1"/>
    </source>
</evidence>
<keyword evidence="2" id="KW-1185">Reference proteome</keyword>
<dbReference type="NCBIfam" id="TIGR00738">
    <property type="entry name" value="rrf2_super"/>
    <property type="match status" value="1"/>
</dbReference>
<dbReference type="SUPFAM" id="SSF46785">
    <property type="entry name" value="Winged helix' DNA-binding domain"/>
    <property type="match status" value="1"/>
</dbReference>
<dbReference type="InterPro" id="IPR014290">
    <property type="entry name" value="SUF_FeS_clus_asmbl_reg"/>
</dbReference>
<evidence type="ECO:0000313" key="2">
    <source>
        <dbReference type="Proteomes" id="UP000295525"/>
    </source>
</evidence>
<dbReference type="InterPro" id="IPR036390">
    <property type="entry name" value="WH_DNA-bd_sf"/>
</dbReference>
<dbReference type="PANTHER" id="PTHR33221:SF2">
    <property type="entry name" value="TRANSCRIPTIONAL REGULATOR"/>
    <property type="match status" value="1"/>
</dbReference>
<gene>
    <name evidence="1" type="ORF">EDC26_102403</name>
</gene>
<dbReference type="PROSITE" id="PS51197">
    <property type="entry name" value="HTH_RRF2_2"/>
    <property type="match status" value="1"/>
</dbReference>
<sequence>MLRISKIVDYGTLVLTHMASSPERLFSVADLASVIGLGQPTVSKVLKALGRRDLVKSSRGSHGGYILARPASQISIAQVVDALEDQPFGMTECSSTPGACSFEANCHGRSNWQRINAIVRRTLEDISIADMVRPIPLDYPMHERPVIKPQAGGKDITLTTWSLHK</sequence>
<dbReference type="EMBL" id="SMAJ01000002">
    <property type="protein sequence ID" value="TCT10443.1"/>
    <property type="molecule type" value="Genomic_DNA"/>
</dbReference>
<dbReference type="RefSeq" id="WP_132580013.1">
    <property type="nucleotide sequence ID" value="NZ_SMAJ01000002.1"/>
</dbReference>
<dbReference type="InterPro" id="IPR000944">
    <property type="entry name" value="Tscrpt_reg_Rrf2"/>
</dbReference>
<organism evidence="1 2">
    <name type="scientific">Paralcaligenes ureilyticus</name>
    <dbReference type="NCBI Taxonomy" id="627131"/>
    <lineage>
        <taxon>Bacteria</taxon>
        <taxon>Pseudomonadati</taxon>
        <taxon>Pseudomonadota</taxon>
        <taxon>Betaproteobacteria</taxon>
        <taxon>Burkholderiales</taxon>
        <taxon>Alcaligenaceae</taxon>
        <taxon>Paralcaligenes</taxon>
    </lineage>
</organism>
<dbReference type="InterPro" id="IPR036388">
    <property type="entry name" value="WH-like_DNA-bd_sf"/>
</dbReference>
<dbReference type="GO" id="GO:0005829">
    <property type="term" value="C:cytosol"/>
    <property type="evidence" value="ECO:0007669"/>
    <property type="project" value="TreeGrafter"/>
</dbReference>
<dbReference type="Gene3D" id="1.10.10.10">
    <property type="entry name" value="Winged helix-like DNA-binding domain superfamily/Winged helix DNA-binding domain"/>
    <property type="match status" value="1"/>
</dbReference>
<comment type="caution">
    <text evidence="1">The sequence shown here is derived from an EMBL/GenBank/DDBJ whole genome shotgun (WGS) entry which is preliminary data.</text>
</comment>